<reference evidence="1 2" key="1">
    <citation type="submission" date="2016-07" db="EMBL/GenBank/DDBJ databases">
        <title>Caryophanon tenue genome sequencing.</title>
        <authorList>
            <person name="Verma A."/>
            <person name="Pal Y."/>
            <person name="Krishnamurthi S."/>
        </authorList>
    </citation>
    <scope>NUCLEOTIDE SEQUENCE [LARGE SCALE GENOMIC DNA]</scope>
    <source>
        <strain evidence="1 2">DSM 14152</strain>
    </source>
</reference>
<accession>A0A1C0Y753</accession>
<dbReference type="STRING" id="33978.A6M13_06215"/>
<proteinExistence type="predicted"/>
<dbReference type="PROSITE" id="PS51257">
    <property type="entry name" value="PROKAR_LIPOPROTEIN"/>
    <property type="match status" value="1"/>
</dbReference>
<keyword evidence="2" id="KW-1185">Reference proteome</keyword>
<dbReference type="OrthoDB" id="9829796at2"/>
<dbReference type="EMBL" id="MASJ01000039">
    <property type="protein sequence ID" value="OCS82992.1"/>
    <property type="molecule type" value="Genomic_DNA"/>
</dbReference>
<sequence length="207" mass="23397">MRKRFLGATALAVLVLAACSDKEEAIEEQEEIEILPVDEYMAEFKASEGYETYIGENEPHFIQPVDFTKDDIPEFVTSYEAEVEGKAYTYVSVFSRAETEEEVKWNLATEMYSEDPNYTYNNYGTFNEDEFVSLWAGGYTEGTGDDAKKVVQVYDLMGGKLTPLESIEGVASEDVTFDVATETLTYVGEVTYTVRYEQGQLVVEKIQ</sequence>
<name>A0A1C0Y753_9BACL</name>
<dbReference type="RefSeq" id="WP_066547871.1">
    <property type="nucleotide sequence ID" value="NZ_MASJ01000039.1"/>
</dbReference>
<evidence type="ECO:0000313" key="2">
    <source>
        <dbReference type="Proteomes" id="UP000093199"/>
    </source>
</evidence>
<gene>
    <name evidence="1" type="ORF">A6M13_06215</name>
</gene>
<evidence type="ECO:0000313" key="1">
    <source>
        <dbReference type="EMBL" id="OCS82992.1"/>
    </source>
</evidence>
<dbReference type="Proteomes" id="UP000093199">
    <property type="component" value="Unassembled WGS sequence"/>
</dbReference>
<dbReference type="AlphaFoldDB" id="A0A1C0Y753"/>
<organism evidence="1 2">
    <name type="scientific">Caryophanon tenue</name>
    <dbReference type="NCBI Taxonomy" id="33978"/>
    <lineage>
        <taxon>Bacteria</taxon>
        <taxon>Bacillati</taxon>
        <taxon>Bacillota</taxon>
        <taxon>Bacilli</taxon>
        <taxon>Bacillales</taxon>
        <taxon>Caryophanaceae</taxon>
        <taxon>Caryophanon</taxon>
    </lineage>
</organism>
<comment type="caution">
    <text evidence="1">The sequence shown here is derived from an EMBL/GenBank/DDBJ whole genome shotgun (WGS) entry which is preliminary data.</text>
</comment>
<protein>
    <submittedName>
        <fullName evidence="1">Uncharacterized protein</fullName>
    </submittedName>
</protein>